<feature type="region of interest" description="Disordered" evidence="1">
    <location>
        <begin position="1"/>
        <end position="35"/>
    </location>
</feature>
<evidence type="ECO:0000256" key="1">
    <source>
        <dbReference type="SAM" id="MobiDB-lite"/>
    </source>
</evidence>
<dbReference type="RefSeq" id="WP_307362202.1">
    <property type="nucleotide sequence ID" value="NZ_JAUSXK010000001.1"/>
</dbReference>
<reference evidence="2 3" key="1">
    <citation type="submission" date="2023-07" db="EMBL/GenBank/DDBJ databases">
        <title>Comparative genomics of wheat-associated soil bacteria to identify genetic determinants of phenazine resistance.</title>
        <authorList>
            <person name="Mouncey N."/>
        </authorList>
    </citation>
    <scope>NUCLEOTIDE SEQUENCE [LARGE SCALE GENOMIC DNA]</scope>
    <source>
        <strain evidence="2 3">W2I7</strain>
    </source>
</reference>
<name>A0ABU0PBX5_9MICO</name>
<sequence>MTTHPLWRPFNPGANAARQGERVASRQTTPGAVRAHDESWRERFEEINRVLTESIGDLALSIRHVGSTAVPGLAAKPVIDVDLTVRDVELEHSYMPQLEAAGFRLIFRDVMSGDPHRQLTFAIPNTNLHVWSPGAIEPQRHLVFTDWLRTNSRDRERYNAAKAAASTADGTARYNDLKAAVVYDIYERAFIADPSHDHDPHPRDLA</sequence>
<keyword evidence="3" id="KW-1185">Reference proteome</keyword>
<protein>
    <submittedName>
        <fullName evidence="2">GrpB-like predicted nucleotidyltransferase (UPF0157 family)</fullName>
    </submittedName>
</protein>
<dbReference type="Pfam" id="PF04229">
    <property type="entry name" value="GrpB"/>
    <property type="match status" value="1"/>
</dbReference>
<dbReference type="InterPro" id="IPR007344">
    <property type="entry name" value="GrpB/CoaE"/>
</dbReference>
<gene>
    <name evidence="2" type="ORF">QFZ46_002617</name>
</gene>
<dbReference type="Proteomes" id="UP001239085">
    <property type="component" value="Unassembled WGS sequence"/>
</dbReference>
<evidence type="ECO:0000313" key="3">
    <source>
        <dbReference type="Proteomes" id="UP001239085"/>
    </source>
</evidence>
<accession>A0ABU0PBX5</accession>
<dbReference type="SUPFAM" id="SSF81301">
    <property type="entry name" value="Nucleotidyltransferase"/>
    <property type="match status" value="1"/>
</dbReference>
<dbReference type="PANTHER" id="PTHR34822">
    <property type="entry name" value="GRPB DOMAIN PROTEIN (AFU_ORTHOLOGUE AFUA_1G01530)"/>
    <property type="match status" value="1"/>
</dbReference>
<dbReference type="InterPro" id="IPR043519">
    <property type="entry name" value="NT_sf"/>
</dbReference>
<dbReference type="Gene3D" id="3.30.460.10">
    <property type="entry name" value="Beta Polymerase, domain 2"/>
    <property type="match status" value="1"/>
</dbReference>
<evidence type="ECO:0000313" key="2">
    <source>
        <dbReference type="EMBL" id="MDQ0644457.1"/>
    </source>
</evidence>
<dbReference type="EMBL" id="JAUSXK010000001">
    <property type="protein sequence ID" value="MDQ0644457.1"/>
    <property type="molecule type" value="Genomic_DNA"/>
</dbReference>
<dbReference type="PANTHER" id="PTHR34822:SF1">
    <property type="entry name" value="GRPB FAMILY PROTEIN"/>
    <property type="match status" value="1"/>
</dbReference>
<proteinExistence type="predicted"/>
<comment type="caution">
    <text evidence="2">The sequence shown here is derived from an EMBL/GenBank/DDBJ whole genome shotgun (WGS) entry which is preliminary data.</text>
</comment>
<organism evidence="2 3">
    <name type="scientific">Microbacterium murale</name>
    <dbReference type="NCBI Taxonomy" id="1081040"/>
    <lineage>
        <taxon>Bacteria</taxon>
        <taxon>Bacillati</taxon>
        <taxon>Actinomycetota</taxon>
        <taxon>Actinomycetes</taxon>
        <taxon>Micrococcales</taxon>
        <taxon>Microbacteriaceae</taxon>
        <taxon>Microbacterium</taxon>
    </lineage>
</organism>